<protein>
    <recommendedName>
        <fullName evidence="11">UDP-N-acetylglucosamine--peptide N-acetylglucosaminyltransferase GtfA subunit</fullName>
        <ecNumber evidence="11">2.4.1.-</ecNumber>
    </recommendedName>
    <alternativeName>
        <fullName evidence="11">Glycosyltransferase GtfA</fullName>
    </alternativeName>
</protein>
<evidence type="ECO:0000256" key="10">
    <source>
        <dbReference type="ARBA" id="ARBA00052053"/>
    </source>
</evidence>
<gene>
    <name evidence="13" type="primary">gftA</name>
    <name evidence="11" type="synonym">gtfA</name>
    <name evidence="13" type="ORF">LRLP16767_LR3C6_01063</name>
</gene>
<dbReference type="Pfam" id="PF22145">
    <property type="entry name" value="GtfA_EBD"/>
    <property type="match status" value="1"/>
</dbReference>
<feature type="binding site" evidence="11">
    <location>
        <begin position="413"/>
        <end position="416"/>
    </location>
    <ligand>
        <name>N-acetyl-D-glucosamine</name>
        <dbReference type="ChEBI" id="CHEBI:506227"/>
    </ligand>
</feature>
<evidence type="ECO:0000256" key="9">
    <source>
        <dbReference type="ARBA" id="ARBA00023136"/>
    </source>
</evidence>
<dbReference type="PANTHER" id="PTHR12526">
    <property type="entry name" value="GLYCOSYLTRANSFERASE"/>
    <property type="match status" value="1"/>
</dbReference>
<evidence type="ECO:0000313" key="13">
    <source>
        <dbReference type="EMBL" id="CUR39097.1"/>
    </source>
</evidence>
<name>A0A0U5F3J1_LIMRT</name>
<dbReference type="GO" id="GO:0000166">
    <property type="term" value="F:nucleotide binding"/>
    <property type="evidence" value="ECO:0007669"/>
    <property type="project" value="UniProtKB-KW"/>
</dbReference>
<evidence type="ECO:0000256" key="7">
    <source>
        <dbReference type="ARBA" id="ARBA00022679"/>
    </source>
</evidence>
<evidence type="ECO:0000256" key="3">
    <source>
        <dbReference type="ARBA" id="ARBA00009481"/>
    </source>
</evidence>
<evidence type="ECO:0000256" key="4">
    <source>
        <dbReference type="ARBA" id="ARBA00022475"/>
    </source>
</evidence>
<dbReference type="GO" id="GO:0017122">
    <property type="term" value="C:protein N-acetylglucosaminyltransferase complex"/>
    <property type="evidence" value="ECO:0007669"/>
    <property type="project" value="UniProtKB-UniRule"/>
</dbReference>
<comment type="subcellular location">
    <subcellularLocation>
        <location evidence="1 11">Cell membrane</location>
        <topology evidence="1 11">Peripheral membrane protein</topology>
    </subcellularLocation>
    <subcellularLocation>
        <location evidence="11">Cytoplasm</location>
    </subcellularLocation>
    <text evidence="11">Cell membrane association requires GtfB.</text>
</comment>
<dbReference type="AlphaFoldDB" id="A0A0U5F3J1"/>
<dbReference type="Pfam" id="PF13692">
    <property type="entry name" value="Glyco_trans_1_4"/>
    <property type="match status" value="1"/>
</dbReference>
<sequence>MTVYNINLGIGWASSGVEYAQSYRAQAFRNLNISAKFVFSDLILGNNIADLTANLGFNADQIIWLYNFFTDIKIAPSTFLLDTFVEQNHLEQRNFSLLPNNGTKELQYKSEEEKLTIVPRYNDREKQTIDQVTYIFNNRLIKRDFYSYTKYATEYYSGEEKDNQVVFREFYNENGTIAYTQHLDGDGHELFEFPDQNYYSKTDLYREMLRKFNFKADDIIILDRMDEDKRLVNGQLVFEHHLPAKLVIPVHADHYDKHYTNDHQVLWNNFYEYQFMHYQDVAAYVVATDRQRDLLASQQKHFNHAKPQINTIPVGSLEHLVKPKGTRKKHSLITASRLANEKHIDWVIEATVAAHKIVSDLTLDIYGEGGERSRLQNLITKNNADSYIKLMGQHDLKDVYQKYETYIAGSTSEGFGLSLMEAVGSGLSMIGFDVPYGNQTFIVDQQNGYLLPYTEDWSNSRKEQLLADAIVKNFTEADLTSFHEKSYSLAESYLTKNVAKQWQQLIGELQHA</sequence>
<keyword evidence="4 11" id="KW-1003">Cell membrane</keyword>
<dbReference type="EMBL" id="LN887415">
    <property type="protein sequence ID" value="CUR39097.1"/>
    <property type="molecule type" value="Genomic_DNA"/>
</dbReference>
<comment type="subunit">
    <text evidence="11">Forms a heterotetramer with 2 subunits each of GtfA and GtfB. Part of the accessory SecA2/SecY2 protein translocation apparatus.</text>
</comment>
<dbReference type="UniPathway" id="UPA00378"/>
<dbReference type="InterPro" id="IPR014267">
    <property type="entry name" value="GtfA"/>
</dbReference>
<feature type="domain" description="GtfA extended beta-sheet meander" evidence="12">
    <location>
        <begin position="105"/>
        <end position="195"/>
    </location>
</feature>
<reference evidence="13" key="1">
    <citation type="submission" date="2015-10" db="EMBL/GenBank/DDBJ databases">
        <authorList>
            <person name="Gilbert D.G."/>
        </authorList>
    </citation>
    <scope>NUCLEOTIDE SEQUENCE</scope>
    <source>
        <strain evidence="13">3c6</strain>
    </source>
</reference>
<evidence type="ECO:0000256" key="11">
    <source>
        <dbReference type="HAMAP-Rule" id="MF_01472"/>
    </source>
</evidence>
<organism evidence="13">
    <name type="scientific">Limosilactobacillus reuteri</name>
    <name type="common">Lactobacillus reuteri</name>
    <dbReference type="NCBI Taxonomy" id="1598"/>
    <lineage>
        <taxon>Bacteria</taxon>
        <taxon>Bacillati</taxon>
        <taxon>Bacillota</taxon>
        <taxon>Bacilli</taxon>
        <taxon>Lactobacillales</taxon>
        <taxon>Lactobacillaceae</taxon>
        <taxon>Limosilactobacillus</taxon>
    </lineage>
</organism>
<dbReference type="EC" id="2.4.1.-" evidence="11"/>
<keyword evidence="9 11" id="KW-0472">Membrane</keyword>
<evidence type="ECO:0000256" key="8">
    <source>
        <dbReference type="ARBA" id="ARBA00022741"/>
    </source>
</evidence>
<keyword evidence="8 11" id="KW-0547">Nucleotide-binding</keyword>
<dbReference type="GO" id="GO:0016757">
    <property type="term" value="F:glycosyltransferase activity"/>
    <property type="evidence" value="ECO:0007669"/>
    <property type="project" value="UniProtKB-UniRule"/>
</dbReference>
<evidence type="ECO:0000256" key="1">
    <source>
        <dbReference type="ARBA" id="ARBA00004202"/>
    </source>
</evidence>
<dbReference type="SUPFAM" id="SSF53756">
    <property type="entry name" value="UDP-Glycosyltransferase/glycogen phosphorylase"/>
    <property type="match status" value="1"/>
</dbReference>
<keyword evidence="5 11" id="KW-0963">Cytoplasm</keyword>
<evidence type="ECO:0000259" key="12">
    <source>
        <dbReference type="Pfam" id="PF22145"/>
    </source>
</evidence>
<feature type="binding site" evidence="11">
    <location>
        <begin position="16"/>
        <end position="19"/>
    </location>
    <ligand>
        <name>UDP</name>
        <dbReference type="ChEBI" id="CHEBI:58223"/>
    </ligand>
</feature>
<proteinExistence type="inferred from homology"/>
<accession>A0A0U5F3J1</accession>
<dbReference type="InterPro" id="IPR054396">
    <property type="entry name" value="GtfA_EBD"/>
</dbReference>
<keyword evidence="7 11" id="KW-0808">Transferase</keyword>
<dbReference type="GO" id="GO:0005737">
    <property type="term" value="C:cytoplasm"/>
    <property type="evidence" value="ECO:0007669"/>
    <property type="project" value="UniProtKB-SubCell"/>
</dbReference>
<dbReference type="PANTHER" id="PTHR12526:SF629">
    <property type="entry name" value="TEICHURONIC ACID BIOSYNTHESIS GLYCOSYLTRANSFERASE TUAH-RELATED"/>
    <property type="match status" value="1"/>
</dbReference>
<comment type="function">
    <text evidence="11">Required for polymorphic O-glycosylation of the serine-rich repeat protein in this bacteria. Catalyzes the first step in glycosylation by transferring N-acetylglucosamine from UDP-GlcNAc to serine residues in the substrate protein. Part of the accessory SecA2/SecY2 system specifically required to export serine-rich repeat cell wall proteins usually encoded upstream in the same operon.</text>
</comment>
<evidence type="ECO:0000256" key="5">
    <source>
        <dbReference type="ARBA" id="ARBA00022490"/>
    </source>
</evidence>
<feature type="binding site" evidence="11">
    <location>
        <begin position="393"/>
        <end position="394"/>
    </location>
    <ligand>
        <name>UDP</name>
        <dbReference type="ChEBI" id="CHEBI:58223"/>
    </ligand>
</feature>
<dbReference type="Gene3D" id="3.40.50.2000">
    <property type="entry name" value="Glycogen Phosphorylase B"/>
    <property type="match status" value="2"/>
</dbReference>
<dbReference type="NCBIfam" id="TIGR02918">
    <property type="entry name" value="accessory Sec system glycosyltransferase GtfA"/>
    <property type="match status" value="1"/>
</dbReference>
<comment type="pathway">
    <text evidence="2 11">Protein modification; protein glycosylation.</text>
</comment>
<keyword evidence="6 11" id="KW-0328">Glycosyltransferase</keyword>
<dbReference type="FunFam" id="3.40.50.2000:FF:000196">
    <property type="entry name" value="UDP-N-acetylglucosamine--peptide N-acetylglucosaminyltransferase GtfA subunit"/>
    <property type="match status" value="1"/>
</dbReference>
<evidence type="ECO:0000256" key="6">
    <source>
        <dbReference type="ARBA" id="ARBA00022676"/>
    </source>
</evidence>
<comment type="similarity">
    <text evidence="3 11">Belongs to the glycosyltransferase group 1 family. Glycosyltransferase 4 subfamily.</text>
</comment>
<evidence type="ECO:0000256" key="2">
    <source>
        <dbReference type="ARBA" id="ARBA00004922"/>
    </source>
</evidence>
<dbReference type="HAMAP" id="MF_01472">
    <property type="entry name" value="GtfA"/>
    <property type="match status" value="1"/>
</dbReference>
<comment type="catalytic activity">
    <reaction evidence="10 11">
        <text>L-seryl-[protein] + UDP-N-acetyl-alpha-D-glucosamine = 3-O-[N-acetyl-alpha-D-glucosaminyl]-L-seryl-[protein] + UDP + H(+)</text>
        <dbReference type="Rhea" id="RHEA:59872"/>
        <dbReference type="Rhea" id="RHEA-COMP:9863"/>
        <dbReference type="Rhea" id="RHEA-COMP:15471"/>
        <dbReference type="ChEBI" id="CHEBI:15378"/>
        <dbReference type="ChEBI" id="CHEBI:29999"/>
        <dbReference type="ChEBI" id="CHEBI:57705"/>
        <dbReference type="ChEBI" id="CHEBI:58223"/>
        <dbReference type="ChEBI" id="CHEBI:143279"/>
    </reaction>
</comment>
<dbReference type="GO" id="GO:0005886">
    <property type="term" value="C:plasma membrane"/>
    <property type="evidence" value="ECO:0007669"/>
    <property type="project" value="UniProtKB-SubCell"/>
</dbReference>
<feature type="binding site" evidence="11">
    <location>
        <position position="251"/>
    </location>
    <ligand>
        <name>N-acetyl-D-glucosamine</name>
        <dbReference type="ChEBI" id="CHEBI:506227"/>
    </ligand>
</feature>